<feature type="transmembrane region" description="Helical" evidence="1">
    <location>
        <begin position="122"/>
        <end position="154"/>
    </location>
</feature>
<dbReference type="Pfam" id="PF07613">
    <property type="entry name" value="DUF1576"/>
    <property type="match status" value="2"/>
</dbReference>
<feature type="transmembrane region" description="Helical" evidence="1">
    <location>
        <begin position="381"/>
        <end position="404"/>
    </location>
</feature>
<organism evidence="2 3">
    <name type="scientific">Falseniella ignava</name>
    <dbReference type="NCBI Taxonomy" id="137730"/>
    <lineage>
        <taxon>Bacteria</taxon>
        <taxon>Bacillati</taxon>
        <taxon>Bacillota</taxon>
        <taxon>Bacilli</taxon>
        <taxon>Lactobacillales</taxon>
        <taxon>Aerococcaceae</taxon>
        <taxon>Falseniella</taxon>
    </lineage>
</organism>
<gene>
    <name evidence="2" type="ORF">CYJ57_06695</name>
</gene>
<accession>A0A2I1JWA9</accession>
<sequence>MSEFLNIIAQILQAITGLFTRYLRQRIIEGLVRRSGSMNQVEQSSFRYLDFYLLGILVLVAGFFAQDGASILQGLWQITLSPSQLISDYMLIGGVGAAFVNSALVYLMMVALAHYLKSELTGILIAGLLTVLGFGFFGKHILNSIPLIMGVYLYTKYQGIPFSQQVHVACFVTGISPAVSYIALGLEWPLWISIPAAILVGVLIGMIVIPLAGHMLNFHKGYNLYNIGFTIGVIGLALRGALRMFDLPVDSVSHLYLENDTIATTFVAIMGLFLTVYGLIVNRGWRGYRELLTRTGKTSSDYVQDYGKGIVLINMGFLAWLCLAYVKINGGIINGPLIGGILTVIAFGAFGKHPKNCLPIFLGVMMISMLNMYGTSNTTSLLIGLFGTTIAPISGEYGFMVGILAGMLHKAIASNVGIVHGGLNLYNNGFAGGFVASLMVPLLQTFLPRGGQNE</sequence>
<evidence type="ECO:0000256" key="1">
    <source>
        <dbReference type="SAM" id="Phobius"/>
    </source>
</evidence>
<feature type="transmembrane region" description="Helical" evidence="1">
    <location>
        <begin position="88"/>
        <end position="116"/>
    </location>
</feature>
<feature type="transmembrane region" description="Helical" evidence="1">
    <location>
        <begin position="357"/>
        <end position="375"/>
    </location>
</feature>
<feature type="transmembrane region" description="Helical" evidence="1">
    <location>
        <begin position="332"/>
        <end position="350"/>
    </location>
</feature>
<feature type="transmembrane region" description="Helical" evidence="1">
    <location>
        <begin position="425"/>
        <end position="447"/>
    </location>
</feature>
<feature type="transmembrane region" description="Helical" evidence="1">
    <location>
        <begin position="306"/>
        <end position="326"/>
    </location>
</feature>
<evidence type="ECO:0000313" key="3">
    <source>
        <dbReference type="Proteomes" id="UP000234384"/>
    </source>
</evidence>
<feature type="transmembrane region" description="Helical" evidence="1">
    <location>
        <begin position="262"/>
        <end position="285"/>
    </location>
</feature>
<proteinExistence type="predicted"/>
<dbReference type="EMBL" id="PKHE01000021">
    <property type="protein sequence ID" value="PKY87661.1"/>
    <property type="molecule type" value="Genomic_DNA"/>
</dbReference>
<evidence type="ECO:0000313" key="2">
    <source>
        <dbReference type="EMBL" id="PKY87661.1"/>
    </source>
</evidence>
<reference evidence="2 3" key="1">
    <citation type="submission" date="2017-12" db="EMBL/GenBank/DDBJ databases">
        <title>Phylogenetic diversity of female urinary microbiome.</title>
        <authorList>
            <person name="Thomas-White K."/>
            <person name="Wolfe A.J."/>
        </authorList>
    </citation>
    <scope>NUCLEOTIDE SEQUENCE [LARGE SCALE GENOMIC DNA]</scope>
    <source>
        <strain evidence="2 3">UMB0898</strain>
    </source>
</reference>
<name>A0A2I1JWA9_9LACT</name>
<keyword evidence="1" id="KW-0812">Transmembrane</keyword>
<feature type="transmembrane region" description="Helical" evidence="1">
    <location>
        <begin position="51"/>
        <end position="76"/>
    </location>
</feature>
<keyword evidence="1" id="KW-0472">Membrane</keyword>
<dbReference type="Proteomes" id="UP000234384">
    <property type="component" value="Unassembled WGS sequence"/>
</dbReference>
<keyword evidence="1" id="KW-1133">Transmembrane helix</keyword>
<feature type="transmembrane region" description="Helical" evidence="1">
    <location>
        <begin position="224"/>
        <end position="242"/>
    </location>
</feature>
<dbReference type="InterPro" id="IPR011470">
    <property type="entry name" value="DUF1576"/>
</dbReference>
<protein>
    <submittedName>
        <fullName evidence="2">DUF1576 domain-containing protein</fullName>
    </submittedName>
</protein>
<feature type="transmembrane region" description="Helical" evidence="1">
    <location>
        <begin position="190"/>
        <end position="212"/>
    </location>
</feature>
<dbReference type="AlphaFoldDB" id="A0A2I1JWA9"/>
<comment type="caution">
    <text evidence="2">The sequence shown here is derived from an EMBL/GenBank/DDBJ whole genome shotgun (WGS) entry which is preliminary data.</text>
</comment>